<dbReference type="Proteomes" id="UP000095287">
    <property type="component" value="Unplaced"/>
</dbReference>
<keyword evidence="1" id="KW-1185">Reference proteome</keyword>
<evidence type="ECO:0000313" key="1">
    <source>
        <dbReference type="Proteomes" id="UP000095287"/>
    </source>
</evidence>
<proteinExistence type="predicted"/>
<protein>
    <submittedName>
        <fullName evidence="2">Secreted protein</fullName>
    </submittedName>
</protein>
<dbReference type="AlphaFoldDB" id="A0A1I7Z1N2"/>
<sequence length="68" mass="7563">MLLTPLIWHYHANAVYSPVLNEREPYSSTTTAHSTIEAIHILMACRAGNRSSASGVRLRSFFAHVGHN</sequence>
<organism evidence="1 2">
    <name type="scientific">Steinernema glaseri</name>
    <dbReference type="NCBI Taxonomy" id="37863"/>
    <lineage>
        <taxon>Eukaryota</taxon>
        <taxon>Metazoa</taxon>
        <taxon>Ecdysozoa</taxon>
        <taxon>Nematoda</taxon>
        <taxon>Chromadorea</taxon>
        <taxon>Rhabditida</taxon>
        <taxon>Tylenchina</taxon>
        <taxon>Panagrolaimomorpha</taxon>
        <taxon>Strongyloidoidea</taxon>
        <taxon>Steinernematidae</taxon>
        <taxon>Steinernema</taxon>
    </lineage>
</organism>
<dbReference type="WBParaSite" id="L893_g21933.t1">
    <property type="protein sequence ID" value="L893_g21933.t1"/>
    <property type="gene ID" value="L893_g21933"/>
</dbReference>
<accession>A0A1I7Z1N2</accession>
<name>A0A1I7Z1N2_9BILA</name>
<reference evidence="2" key="1">
    <citation type="submission" date="2016-11" db="UniProtKB">
        <authorList>
            <consortium name="WormBaseParasite"/>
        </authorList>
    </citation>
    <scope>IDENTIFICATION</scope>
</reference>
<evidence type="ECO:0000313" key="2">
    <source>
        <dbReference type="WBParaSite" id="L893_g21933.t1"/>
    </source>
</evidence>